<feature type="domain" description="EamA" evidence="9">
    <location>
        <begin position="19"/>
        <end position="155"/>
    </location>
</feature>
<keyword evidence="5 8" id="KW-0812">Transmembrane</keyword>
<evidence type="ECO:0000259" key="9">
    <source>
        <dbReference type="Pfam" id="PF00892"/>
    </source>
</evidence>
<feature type="transmembrane region" description="Helical" evidence="8">
    <location>
        <begin position="50"/>
        <end position="72"/>
    </location>
</feature>
<feature type="transmembrane region" description="Helical" evidence="8">
    <location>
        <begin position="84"/>
        <end position="104"/>
    </location>
</feature>
<keyword evidence="7 8" id="KW-0472">Membrane</keyword>
<feature type="transmembrane region" description="Helical" evidence="8">
    <location>
        <begin position="110"/>
        <end position="132"/>
    </location>
</feature>
<keyword evidence="3" id="KW-0813">Transport</keyword>
<evidence type="ECO:0000256" key="5">
    <source>
        <dbReference type="ARBA" id="ARBA00022692"/>
    </source>
</evidence>
<feature type="transmembrane region" description="Helical" evidence="8">
    <location>
        <begin position="185"/>
        <end position="210"/>
    </location>
</feature>
<keyword evidence="11" id="KW-1185">Reference proteome</keyword>
<dbReference type="Proteomes" id="UP001157017">
    <property type="component" value="Unassembled WGS sequence"/>
</dbReference>
<evidence type="ECO:0000256" key="2">
    <source>
        <dbReference type="ARBA" id="ARBA00007362"/>
    </source>
</evidence>
<keyword evidence="4" id="KW-1003">Cell membrane</keyword>
<gene>
    <name evidence="10" type="ORF">GCM10025868_31200</name>
</gene>
<evidence type="ECO:0000313" key="11">
    <source>
        <dbReference type="Proteomes" id="UP001157017"/>
    </source>
</evidence>
<comment type="caution">
    <text evidence="10">The sequence shown here is derived from an EMBL/GenBank/DDBJ whole genome shotgun (WGS) entry which is preliminary data.</text>
</comment>
<feature type="transmembrane region" description="Helical" evidence="8">
    <location>
        <begin position="139"/>
        <end position="156"/>
    </location>
</feature>
<evidence type="ECO:0000256" key="7">
    <source>
        <dbReference type="ARBA" id="ARBA00023136"/>
    </source>
</evidence>
<sequence>MSGADTPVTTSSDEGQERLGTLFGLGAYLLWGVFPLYFRLLEPAGAVEIVVHRVLWSLLVCLVVLAVVRDVSWVRPLLRRPRSLLTLGVAAVFIAVNWGVYVYAVNAGHVVEAALGYFINPIVTVLVGVLVLRERLRRLQWAAVAFGLVAVVVLTVDYGRPPWIALLLAVSFATYGLMKKRVGVGLGALASLTSETVLLAPVAAVALIWLEATGRGTFAESAPGHGLLLASTGVATAVPLLLFAASARRVPLVTIGLLQFLTPVLQAAVRRAAAR</sequence>
<reference evidence="11" key="1">
    <citation type="journal article" date="2019" name="Int. J. Syst. Evol. Microbiol.">
        <title>The Global Catalogue of Microorganisms (GCM) 10K type strain sequencing project: providing services to taxonomists for standard genome sequencing and annotation.</title>
        <authorList>
            <consortium name="The Broad Institute Genomics Platform"/>
            <consortium name="The Broad Institute Genome Sequencing Center for Infectious Disease"/>
            <person name="Wu L."/>
            <person name="Ma J."/>
        </authorList>
    </citation>
    <scope>NUCLEOTIDE SEQUENCE [LARGE SCALE GENOMIC DNA]</scope>
    <source>
        <strain evidence="11">NBRC 108730</strain>
    </source>
</reference>
<dbReference type="PANTHER" id="PTHR22911">
    <property type="entry name" value="ACYL-MALONYL CONDENSING ENZYME-RELATED"/>
    <property type="match status" value="1"/>
</dbReference>
<evidence type="ECO:0000256" key="3">
    <source>
        <dbReference type="ARBA" id="ARBA00022448"/>
    </source>
</evidence>
<evidence type="ECO:0000313" key="10">
    <source>
        <dbReference type="EMBL" id="GMA87870.1"/>
    </source>
</evidence>
<dbReference type="SUPFAM" id="SSF103481">
    <property type="entry name" value="Multidrug resistance efflux transporter EmrE"/>
    <property type="match status" value="1"/>
</dbReference>
<evidence type="ECO:0000256" key="6">
    <source>
        <dbReference type="ARBA" id="ARBA00022989"/>
    </source>
</evidence>
<dbReference type="PANTHER" id="PTHR22911:SF137">
    <property type="entry name" value="SOLUTE CARRIER FAMILY 35 MEMBER G2-RELATED"/>
    <property type="match status" value="1"/>
</dbReference>
<dbReference type="NCBIfam" id="TIGR00688">
    <property type="entry name" value="rarD"/>
    <property type="match status" value="1"/>
</dbReference>
<comment type="similarity">
    <text evidence="2">Belongs to the EamA transporter family.</text>
</comment>
<keyword evidence="6 8" id="KW-1133">Transmembrane helix</keyword>
<feature type="transmembrane region" description="Helical" evidence="8">
    <location>
        <begin position="222"/>
        <end position="243"/>
    </location>
</feature>
<proteinExistence type="inferred from homology"/>
<protein>
    <recommendedName>
        <fullName evidence="9">EamA domain-containing protein</fullName>
    </recommendedName>
</protein>
<name>A0ABQ6JI13_9ACTN</name>
<dbReference type="InterPro" id="IPR004626">
    <property type="entry name" value="RarD"/>
</dbReference>
<dbReference type="Pfam" id="PF00892">
    <property type="entry name" value="EamA"/>
    <property type="match status" value="1"/>
</dbReference>
<dbReference type="InterPro" id="IPR000620">
    <property type="entry name" value="EamA_dom"/>
</dbReference>
<accession>A0ABQ6JI13</accession>
<dbReference type="EMBL" id="BSUZ01000001">
    <property type="protein sequence ID" value="GMA87870.1"/>
    <property type="molecule type" value="Genomic_DNA"/>
</dbReference>
<feature type="transmembrane region" description="Helical" evidence="8">
    <location>
        <begin position="162"/>
        <end position="178"/>
    </location>
</feature>
<dbReference type="InterPro" id="IPR037185">
    <property type="entry name" value="EmrE-like"/>
</dbReference>
<evidence type="ECO:0000256" key="1">
    <source>
        <dbReference type="ARBA" id="ARBA00004651"/>
    </source>
</evidence>
<comment type="subcellular location">
    <subcellularLocation>
        <location evidence="1">Cell membrane</location>
        <topology evidence="1">Multi-pass membrane protein</topology>
    </subcellularLocation>
</comment>
<evidence type="ECO:0000256" key="8">
    <source>
        <dbReference type="SAM" id="Phobius"/>
    </source>
</evidence>
<feature type="transmembrane region" description="Helical" evidence="8">
    <location>
        <begin position="19"/>
        <end position="38"/>
    </location>
</feature>
<organism evidence="10 11">
    <name type="scientific">Angustibacter aerolatus</name>
    <dbReference type="NCBI Taxonomy" id="1162965"/>
    <lineage>
        <taxon>Bacteria</taxon>
        <taxon>Bacillati</taxon>
        <taxon>Actinomycetota</taxon>
        <taxon>Actinomycetes</taxon>
        <taxon>Kineosporiales</taxon>
        <taxon>Kineosporiaceae</taxon>
    </lineage>
</organism>
<evidence type="ECO:0000256" key="4">
    <source>
        <dbReference type="ARBA" id="ARBA00022475"/>
    </source>
</evidence>